<proteinExistence type="inferred from homology"/>
<dbReference type="GO" id="GO:0006547">
    <property type="term" value="P:L-histidine metabolic process"/>
    <property type="evidence" value="ECO:0007669"/>
    <property type="project" value="UniProtKB-KW"/>
</dbReference>
<keyword evidence="7" id="KW-1185">Reference proteome</keyword>
<keyword evidence="4" id="KW-0464">Manganese</keyword>
<evidence type="ECO:0000313" key="6">
    <source>
        <dbReference type="EMBL" id="KKO46369.1"/>
    </source>
</evidence>
<dbReference type="GO" id="GO:0033389">
    <property type="term" value="P:putrescine biosynthetic process from arginine, via agmatine"/>
    <property type="evidence" value="ECO:0007669"/>
    <property type="project" value="TreeGrafter"/>
</dbReference>
<dbReference type="PATRIC" id="fig|336831.14.peg.2999"/>
<dbReference type="GO" id="GO:0008783">
    <property type="term" value="F:agmatinase activity"/>
    <property type="evidence" value="ECO:0007669"/>
    <property type="project" value="TreeGrafter"/>
</dbReference>
<dbReference type="CDD" id="cd09988">
    <property type="entry name" value="Formimidoylglutamase"/>
    <property type="match status" value="1"/>
</dbReference>
<dbReference type="InterPro" id="IPR006035">
    <property type="entry name" value="Ureohydrolase"/>
</dbReference>
<keyword evidence="1" id="KW-0479">Metal-binding</keyword>
<evidence type="ECO:0000256" key="5">
    <source>
        <dbReference type="PROSITE-ProRule" id="PRU00742"/>
    </source>
</evidence>
<accession>A0A0M2V7H0</accession>
<dbReference type="Proteomes" id="UP000034228">
    <property type="component" value="Unassembled WGS sequence"/>
</dbReference>
<dbReference type="STRING" id="336831.WG68_06280"/>
<evidence type="ECO:0000256" key="2">
    <source>
        <dbReference type="ARBA" id="ARBA00022801"/>
    </source>
</evidence>
<reference evidence="6 7" key="1">
    <citation type="submission" date="2015-03" db="EMBL/GenBank/DDBJ databases">
        <title>Draft genome sequences of two protease-producing strains of Arsukibacterium isolated from two cold and alkaline environments.</title>
        <authorList>
            <person name="Lylloff J.E."/>
            <person name="Skov L.B."/>
            <person name="Jepsen M."/>
            <person name="Hallin P.F."/>
            <person name="Sorensen S.J."/>
            <person name="Stougaard P."/>
            <person name="Glaring M.A."/>
        </authorList>
    </citation>
    <scope>NUCLEOTIDE SEQUENCE [LARGE SCALE GENOMIC DNA]</scope>
    <source>
        <strain evidence="6 7">GCM72</strain>
    </source>
</reference>
<evidence type="ECO:0000256" key="1">
    <source>
        <dbReference type="ARBA" id="ARBA00022723"/>
    </source>
</evidence>
<dbReference type="PROSITE" id="PS51409">
    <property type="entry name" value="ARGINASE_2"/>
    <property type="match status" value="1"/>
</dbReference>
<keyword evidence="2" id="KW-0378">Hydrolase</keyword>
<comment type="similarity">
    <text evidence="5">Belongs to the arginase family.</text>
</comment>
<dbReference type="PANTHER" id="PTHR11358:SF35">
    <property type="entry name" value="FORMIMIDOYLGLUTAMASE"/>
    <property type="match status" value="1"/>
</dbReference>
<dbReference type="SUPFAM" id="SSF52768">
    <property type="entry name" value="Arginase/deacetylase"/>
    <property type="match status" value="1"/>
</dbReference>
<dbReference type="OrthoDB" id="9788689at2"/>
<dbReference type="Pfam" id="PF00491">
    <property type="entry name" value="Arginase"/>
    <property type="match status" value="1"/>
</dbReference>
<dbReference type="InterPro" id="IPR023696">
    <property type="entry name" value="Ureohydrolase_dom_sf"/>
</dbReference>
<dbReference type="EMBL" id="LAHO01000004">
    <property type="protein sequence ID" value="KKO46369.1"/>
    <property type="molecule type" value="Genomic_DNA"/>
</dbReference>
<keyword evidence="3" id="KW-0369">Histidine metabolism</keyword>
<dbReference type="AlphaFoldDB" id="A0A0M2V7H0"/>
<name>A0A0M2V7H0_9GAMM</name>
<dbReference type="Gene3D" id="3.40.800.10">
    <property type="entry name" value="Ureohydrolase domain"/>
    <property type="match status" value="1"/>
</dbReference>
<organism evidence="6 7">
    <name type="scientific">Arsukibacterium ikkense</name>
    <dbReference type="NCBI Taxonomy" id="336831"/>
    <lineage>
        <taxon>Bacteria</taxon>
        <taxon>Pseudomonadati</taxon>
        <taxon>Pseudomonadota</taxon>
        <taxon>Gammaproteobacteria</taxon>
        <taxon>Chromatiales</taxon>
        <taxon>Chromatiaceae</taxon>
        <taxon>Arsukibacterium</taxon>
    </lineage>
</organism>
<evidence type="ECO:0000313" key="7">
    <source>
        <dbReference type="Proteomes" id="UP000034228"/>
    </source>
</evidence>
<protein>
    <submittedName>
        <fullName evidence="6">Arginase</fullName>
    </submittedName>
</protein>
<sequence length="352" mass="37927">MLQRYTEHDIQPYYTRRSGESRLGQLVKLPDPDLPYPELLAAHKAAGGQFVLLGIAECIGPLANLGNPGAELGWQAFLQRFLNLQHSDTLASEQILLLGEIDCADLQQQAASLSNQHPQQLASLRQLCAELDQRVSNQLVPIFSAGLYPIVIGGGHNNAYPLLQALAAVSQQPVNCANLDPHADFRPLEGRHSGNGFSYASAAGYLGQYTVLGLDLHKNSVASLALLQQATGEYISYQHLAISQQLSYQQALDQLIERCCQGVAPIAIELDTDSIDTMPASALNYTGLSVEQASQYVFQLARLPRARYLHLAEAAPACHPAGLAAGLNQCGQVLATLVLAFMQGKAEQPPAI</sequence>
<dbReference type="GO" id="GO:0046872">
    <property type="term" value="F:metal ion binding"/>
    <property type="evidence" value="ECO:0007669"/>
    <property type="project" value="UniProtKB-KW"/>
</dbReference>
<gene>
    <name evidence="6" type="ORF">WG68_06280</name>
</gene>
<evidence type="ECO:0000256" key="3">
    <source>
        <dbReference type="ARBA" id="ARBA00022808"/>
    </source>
</evidence>
<evidence type="ECO:0000256" key="4">
    <source>
        <dbReference type="ARBA" id="ARBA00023211"/>
    </source>
</evidence>
<dbReference type="RefSeq" id="WP_046556810.1">
    <property type="nucleotide sequence ID" value="NZ_LAHO01000004.1"/>
</dbReference>
<comment type="caution">
    <text evidence="6">The sequence shown here is derived from an EMBL/GenBank/DDBJ whole genome shotgun (WGS) entry which is preliminary data.</text>
</comment>
<dbReference type="PANTHER" id="PTHR11358">
    <property type="entry name" value="ARGINASE/AGMATINASE"/>
    <property type="match status" value="1"/>
</dbReference>